<dbReference type="GO" id="GO:0005634">
    <property type="term" value="C:nucleus"/>
    <property type="evidence" value="ECO:0007669"/>
    <property type="project" value="UniProtKB-SubCell"/>
</dbReference>
<keyword evidence="8" id="KW-0805">Transcription regulation</keyword>
<dbReference type="InterPro" id="IPR013178">
    <property type="entry name" value="Histone_AcTrfase_Rtt109/CBP"/>
</dbReference>
<keyword evidence="3" id="KW-0808">Transferase</keyword>
<reference evidence="15" key="2">
    <citation type="submission" date="2020-05" db="UniProtKB">
        <authorList>
            <consortium name="EnsemblMetazoa"/>
        </authorList>
    </citation>
    <scope>IDENTIFICATION</scope>
    <source>
        <strain evidence="15">IAEA</strain>
    </source>
</reference>
<dbReference type="GO" id="GO:0004402">
    <property type="term" value="F:histone acetyltransferase activity"/>
    <property type="evidence" value="ECO:0007669"/>
    <property type="project" value="InterPro"/>
</dbReference>
<feature type="domain" description="ZZ-type" evidence="13">
    <location>
        <begin position="78"/>
        <end position="126"/>
    </location>
</feature>
<evidence type="ECO:0000259" key="13">
    <source>
        <dbReference type="PROSITE" id="PS50135"/>
    </source>
</evidence>
<evidence type="ECO:0000256" key="12">
    <source>
        <dbReference type="PROSITE-ProRule" id="PRU00228"/>
    </source>
</evidence>
<keyword evidence="10" id="KW-0539">Nucleus</keyword>
<evidence type="ECO:0000259" key="14">
    <source>
        <dbReference type="PROSITE" id="PS51727"/>
    </source>
</evidence>
<comment type="catalytic activity">
    <reaction evidence="11">
        <text>L-lysyl-[protein] + acetyl-CoA = N(6)-acetyl-L-lysyl-[protein] + CoA + H(+)</text>
        <dbReference type="Rhea" id="RHEA:45948"/>
        <dbReference type="Rhea" id="RHEA-COMP:9752"/>
        <dbReference type="Rhea" id="RHEA-COMP:10731"/>
        <dbReference type="ChEBI" id="CHEBI:15378"/>
        <dbReference type="ChEBI" id="CHEBI:29969"/>
        <dbReference type="ChEBI" id="CHEBI:57287"/>
        <dbReference type="ChEBI" id="CHEBI:57288"/>
        <dbReference type="ChEBI" id="CHEBI:61930"/>
        <dbReference type="EC" id="2.3.1.48"/>
    </reaction>
</comment>
<evidence type="ECO:0000256" key="9">
    <source>
        <dbReference type="ARBA" id="ARBA00023163"/>
    </source>
</evidence>
<evidence type="ECO:0000313" key="15">
    <source>
        <dbReference type="EnsemblMetazoa" id="GPPI040580-PA"/>
    </source>
</evidence>
<keyword evidence="9" id="KW-0804">Transcription</keyword>
<dbReference type="GO" id="GO:0008270">
    <property type="term" value="F:zinc ion binding"/>
    <property type="evidence" value="ECO:0007669"/>
    <property type="project" value="UniProtKB-KW"/>
</dbReference>
<evidence type="ECO:0000256" key="8">
    <source>
        <dbReference type="ARBA" id="ARBA00023015"/>
    </source>
</evidence>
<organism evidence="15 16">
    <name type="scientific">Glossina palpalis gambiensis</name>
    <dbReference type="NCBI Taxonomy" id="67801"/>
    <lineage>
        <taxon>Eukaryota</taxon>
        <taxon>Metazoa</taxon>
        <taxon>Ecdysozoa</taxon>
        <taxon>Arthropoda</taxon>
        <taxon>Hexapoda</taxon>
        <taxon>Insecta</taxon>
        <taxon>Pterygota</taxon>
        <taxon>Neoptera</taxon>
        <taxon>Endopterygota</taxon>
        <taxon>Diptera</taxon>
        <taxon>Brachycera</taxon>
        <taxon>Muscomorpha</taxon>
        <taxon>Hippoboscoidea</taxon>
        <taxon>Glossinidae</taxon>
        <taxon>Glossina</taxon>
    </lineage>
</organism>
<dbReference type="STRING" id="67801.A0A1B0BU47"/>
<dbReference type="PROSITE" id="PS01357">
    <property type="entry name" value="ZF_ZZ_1"/>
    <property type="match status" value="1"/>
</dbReference>
<dbReference type="Gene3D" id="3.30.60.90">
    <property type="match status" value="1"/>
</dbReference>
<keyword evidence="5 12" id="KW-0863">Zinc-finger</keyword>
<dbReference type="SUPFAM" id="SSF57850">
    <property type="entry name" value="RING/U-box"/>
    <property type="match status" value="1"/>
</dbReference>
<dbReference type="InterPro" id="IPR000433">
    <property type="entry name" value="Znf_ZZ"/>
</dbReference>
<dbReference type="CDD" id="cd02337">
    <property type="entry name" value="ZZ_CBP"/>
    <property type="match status" value="1"/>
</dbReference>
<keyword evidence="16" id="KW-1185">Reference proteome</keyword>
<dbReference type="EC" id="2.3.1.48" evidence="2"/>
<evidence type="ECO:0000256" key="1">
    <source>
        <dbReference type="ARBA" id="ARBA00004123"/>
    </source>
</evidence>
<feature type="domain" description="CBP/p300-type HAT" evidence="14">
    <location>
        <begin position="1"/>
        <end position="76"/>
    </location>
</feature>
<dbReference type="GO" id="GO:0003713">
    <property type="term" value="F:transcription coactivator activity"/>
    <property type="evidence" value="ECO:0007669"/>
    <property type="project" value="TreeGrafter"/>
</dbReference>
<reference evidence="16" key="1">
    <citation type="submission" date="2015-01" db="EMBL/GenBank/DDBJ databases">
        <authorList>
            <person name="Aksoy S."/>
            <person name="Warren W."/>
            <person name="Wilson R.K."/>
        </authorList>
    </citation>
    <scope>NUCLEOTIDE SEQUENCE [LARGE SCALE GENOMIC DNA]</scope>
    <source>
        <strain evidence="16">IAEA</strain>
    </source>
</reference>
<dbReference type="PROSITE" id="PS51727">
    <property type="entry name" value="CBP_P300_HAT"/>
    <property type="match status" value="1"/>
</dbReference>
<dbReference type="GO" id="GO:0000123">
    <property type="term" value="C:histone acetyltransferase complex"/>
    <property type="evidence" value="ECO:0007669"/>
    <property type="project" value="TreeGrafter"/>
</dbReference>
<keyword evidence="4" id="KW-0479">Metal-binding</keyword>
<dbReference type="InterPro" id="IPR043145">
    <property type="entry name" value="Znf_ZZ_sf"/>
</dbReference>
<comment type="subcellular location">
    <subcellularLocation>
        <location evidence="1">Nucleus</location>
    </subcellularLocation>
</comment>
<evidence type="ECO:0000256" key="2">
    <source>
        <dbReference type="ARBA" id="ARBA00013184"/>
    </source>
</evidence>
<dbReference type="SMART" id="SM00291">
    <property type="entry name" value="ZnF_ZZ"/>
    <property type="match status" value="1"/>
</dbReference>
<dbReference type="Pfam" id="PF00569">
    <property type="entry name" value="ZZ"/>
    <property type="match status" value="1"/>
</dbReference>
<dbReference type="EnsemblMetazoa" id="GPPI040580-RA">
    <property type="protein sequence ID" value="GPPI040580-PA"/>
    <property type="gene ID" value="GPPI040580"/>
</dbReference>
<evidence type="ECO:0000256" key="5">
    <source>
        <dbReference type="ARBA" id="ARBA00022771"/>
    </source>
</evidence>
<protein>
    <recommendedName>
        <fullName evidence="2">histone acetyltransferase</fullName>
        <ecNumber evidence="2">2.3.1.48</ecNumber>
    </recommendedName>
</protein>
<dbReference type="GO" id="GO:0005667">
    <property type="term" value="C:transcription regulator complex"/>
    <property type="evidence" value="ECO:0007669"/>
    <property type="project" value="TreeGrafter"/>
</dbReference>
<dbReference type="EMBL" id="JXJN01020474">
    <property type="status" value="NOT_ANNOTATED_CDS"/>
    <property type="molecule type" value="Genomic_DNA"/>
</dbReference>
<dbReference type="PANTHER" id="PTHR13808:SF1">
    <property type="entry name" value="HISTONE ACETYLTRANSFERASE"/>
    <property type="match status" value="1"/>
</dbReference>
<dbReference type="GO" id="GO:0031490">
    <property type="term" value="F:chromatin DNA binding"/>
    <property type="evidence" value="ECO:0007669"/>
    <property type="project" value="TreeGrafter"/>
</dbReference>
<evidence type="ECO:0000256" key="10">
    <source>
        <dbReference type="ARBA" id="ARBA00023242"/>
    </source>
</evidence>
<evidence type="ECO:0000256" key="11">
    <source>
        <dbReference type="ARBA" id="ARBA00048017"/>
    </source>
</evidence>
<dbReference type="Proteomes" id="UP000092460">
    <property type="component" value="Unassembled WGS sequence"/>
</dbReference>
<keyword evidence="7" id="KW-0156">Chromatin regulator</keyword>
<evidence type="ECO:0000313" key="16">
    <source>
        <dbReference type="Proteomes" id="UP000092460"/>
    </source>
</evidence>
<dbReference type="InterPro" id="IPR031162">
    <property type="entry name" value="CBP_P300_HAT"/>
</dbReference>
<dbReference type="FunFam" id="3.30.60.90:FF:000003">
    <property type="entry name" value="E1A binding protein p300"/>
    <property type="match status" value="1"/>
</dbReference>
<dbReference type="VEuPathDB" id="VectorBase:GPPI040580"/>
<dbReference type="PROSITE" id="PS50135">
    <property type="entry name" value="ZF_ZZ_2"/>
    <property type="match status" value="1"/>
</dbReference>
<keyword evidence="6" id="KW-0862">Zinc</keyword>
<proteinExistence type="predicted"/>
<dbReference type="GO" id="GO:0045944">
    <property type="term" value="P:positive regulation of transcription by RNA polymerase II"/>
    <property type="evidence" value="ECO:0007669"/>
    <property type="project" value="TreeGrafter"/>
</dbReference>
<evidence type="ECO:0000256" key="3">
    <source>
        <dbReference type="ARBA" id="ARBA00022679"/>
    </source>
</evidence>
<evidence type="ECO:0000256" key="6">
    <source>
        <dbReference type="ARBA" id="ARBA00022833"/>
    </source>
</evidence>
<name>A0A1B0BU47_9MUSC</name>
<evidence type="ECO:0000256" key="7">
    <source>
        <dbReference type="ARBA" id="ARBA00022853"/>
    </source>
</evidence>
<evidence type="ECO:0000256" key="4">
    <source>
        <dbReference type="ARBA" id="ARBA00022723"/>
    </source>
</evidence>
<dbReference type="PANTHER" id="PTHR13808">
    <property type="entry name" value="CBP/P300-RELATED"/>
    <property type="match status" value="1"/>
</dbReference>
<sequence length="150" mass="17239">MEKHKEVFFVIRFHSAQSAASLAPIQDPDPLSVCDLMDGRDAFLTLARDKHYEFSSLRRAQFSTLCMLYVLHNQGQDKFVYTCNNCKTAVETRYHCTICDDFDLCALCKEKVGHPHKLDKRSFDLDDGSSRQISSKRILKKLANNLYNVV</sequence>
<dbReference type="AlphaFoldDB" id="A0A1B0BU47"/>
<accession>A0A1B0BU47</accession>